<sequence>MTLTVNLINSFINLLFFLILASSTIGKASIGASIDALKPCFERYIGQRLSNLSPYHSEWRMRTPEECLVFCALSSSRCRSTVYDIFQHICYYFLDDGQQHKQIARGMVYFRVTEKKCLDQSLNNSNPALANSEFAIPITSAPSSTPEYDIRRNFNELQQPAVVYANSLIHIPPGGRAITPTPYFAYFGNQQKLRKSEKFDESNLTVLTSTTIKSDNITISTNNTITVTSPTTSPISSSTFSTTIAEKEDEIYDDPIQILPESEFSSSTFPMLSSWPRKDSIRSTVRRSEALKQPNHQIHKISNDASFFVDNIANLPQFNKNFGNDRQKNGADLNKPLKTIPQDIRRSPFKSPLMDTEKLDKDRNEMLTSINTENSIMDKMMPIPTIKSISMTLSKQNNEMKKFSSSVILQTAICESNELEVWLVVENAVLQIDKLQMKMSAGSHKSCRTKCNLITKSGRECSSYIYDDVKRHCVIHTNYDVAVISLDLLPSPETDFTIRTAIKFCFPESLTIFEECFEFVAFLDRAMDIEPREILDNIPRDYHGLHECIELCVLASSFHCKSAKFVINLGKCFLYDENSASRPEYFHKHQQYGLIYFENKCEQFDEKQSPAKAQLEHVPIKLSNDVWR</sequence>
<dbReference type="EMBL" id="CMVM020000305">
    <property type="status" value="NOT_ANNOTATED_CDS"/>
    <property type="molecule type" value="Genomic_DNA"/>
</dbReference>
<reference evidence="4" key="1">
    <citation type="submission" date="2013-10" db="EMBL/GenBank/DDBJ databases">
        <title>Genome sequencing of Onchocerca volvulus.</title>
        <authorList>
            <person name="Cotton J."/>
            <person name="Tsai J."/>
            <person name="Stanley E."/>
            <person name="Tracey A."/>
            <person name="Holroyd N."/>
            <person name="Lustigman S."/>
            <person name="Berriman M."/>
        </authorList>
    </citation>
    <scope>NUCLEOTIDE SEQUENCE</scope>
</reference>
<dbReference type="InterPro" id="IPR052774">
    <property type="entry name" value="Celegans_DevNeuronal_Protein"/>
</dbReference>
<evidence type="ECO:0000313" key="3">
    <source>
        <dbReference type="EnsemblMetazoa" id="OVOC9912.1"/>
    </source>
</evidence>
<dbReference type="SUPFAM" id="SSF57414">
    <property type="entry name" value="Hairpin loop containing domain-like"/>
    <property type="match status" value="2"/>
</dbReference>
<dbReference type="AlphaFoldDB" id="A0A8R1U1E5"/>
<evidence type="ECO:0000256" key="1">
    <source>
        <dbReference type="SAM" id="SignalP"/>
    </source>
</evidence>
<keyword evidence="1" id="KW-0732">Signal</keyword>
<dbReference type="InterPro" id="IPR003609">
    <property type="entry name" value="Pan_app"/>
</dbReference>
<feature type="signal peptide" evidence="1">
    <location>
        <begin position="1"/>
        <end position="26"/>
    </location>
</feature>
<dbReference type="SMART" id="SM00473">
    <property type="entry name" value="PAN_AP"/>
    <property type="match status" value="3"/>
</dbReference>
<dbReference type="PROSITE" id="PS50948">
    <property type="entry name" value="PAN"/>
    <property type="match status" value="3"/>
</dbReference>
<dbReference type="OMA" id="EWRMRTE"/>
<dbReference type="CDD" id="cd01099">
    <property type="entry name" value="PAN_AP_HGF"/>
    <property type="match status" value="1"/>
</dbReference>
<dbReference type="Pfam" id="PF00024">
    <property type="entry name" value="PAN_1"/>
    <property type="match status" value="2"/>
</dbReference>
<keyword evidence="4" id="KW-1185">Reference proteome</keyword>
<dbReference type="Gene3D" id="3.50.4.10">
    <property type="entry name" value="Hepatocyte Growth Factor"/>
    <property type="match status" value="1"/>
</dbReference>
<proteinExistence type="predicted"/>
<feature type="domain" description="Apple" evidence="2">
    <location>
        <begin position="516"/>
        <end position="601"/>
    </location>
</feature>
<dbReference type="PANTHER" id="PTHR47327">
    <property type="entry name" value="FI18240P1-RELATED"/>
    <property type="match status" value="1"/>
</dbReference>
<reference evidence="3" key="2">
    <citation type="submission" date="2022-06" db="UniProtKB">
        <authorList>
            <consortium name="EnsemblMetazoa"/>
        </authorList>
    </citation>
    <scope>IDENTIFICATION</scope>
</reference>
<feature type="domain" description="Apple" evidence="2">
    <location>
        <begin position="414"/>
        <end position="501"/>
    </location>
</feature>
<evidence type="ECO:0000313" key="4">
    <source>
        <dbReference type="Proteomes" id="UP000024404"/>
    </source>
</evidence>
<dbReference type="Proteomes" id="UP000024404">
    <property type="component" value="Unassembled WGS sequence"/>
</dbReference>
<feature type="domain" description="Apple" evidence="2">
    <location>
        <begin position="40"/>
        <end position="117"/>
    </location>
</feature>
<feature type="chain" id="PRO_5035899891" description="Apple domain-containing protein" evidence="1">
    <location>
        <begin position="27"/>
        <end position="628"/>
    </location>
</feature>
<dbReference type="EnsemblMetazoa" id="OVOC9912.1">
    <property type="protein sequence ID" value="OVOC9912.1"/>
    <property type="gene ID" value="WBGene00246721"/>
</dbReference>
<name>A0A8R1U1E5_ONCVO</name>
<evidence type="ECO:0000259" key="2">
    <source>
        <dbReference type="PROSITE" id="PS50948"/>
    </source>
</evidence>
<protein>
    <recommendedName>
        <fullName evidence="2">Apple domain-containing protein</fullName>
    </recommendedName>
</protein>
<accession>A0A8R1U1E5</accession>
<organism evidence="3 4">
    <name type="scientific">Onchocerca volvulus</name>
    <dbReference type="NCBI Taxonomy" id="6282"/>
    <lineage>
        <taxon>Eukaryota</taxon>
        <taxon>Metazoa</taxon>
        <taxon>Ecdysozoa</taxon>
        <taxon>Nematoda</taxon>
        <taxon>Chromadorea</taxon>
        <taxon>Rhabditida</taxon>
        <taxon>Spirurina</taxon>
        <taxon>Spiruromorpha</taxon>
        <taxon>Filarioidea</taxon>
        <taxon>Onchocercidae</taxon>
        <taxon>Onchocerca</taxon>
    </lineage>
</organism>
<dbReference type="GO" id="GO:0009653">
    <property type="term" value="P:anatomical structure morphogenesis"/>
    <property type="evidence" value="ECO:0007669"/>
    <property type="project" value="TreeGrafter"/>
</dbReference>
<dbReference type="PANTHER" id="PTHR47327:SF1">
    <property type="entry name" value="RE15579P"/>
    <property type="match status" value="1"/>
</dbReference>